<dbReference type="Proteomes" id="UP001499924">
    <property type="component" value="Unassembled WGS sequence"/>
</dbReference>
<accession>A0ABP6PBM8</accession>
<keyword evidence="2" id="KW-0472">Membrane</keyword>
<evidence type="ECO:0000313" key="4">
    <source>
        <dbReference type="Proteomes" id="UP001499924"/>
    </source>
</evidence>
<protein>
    <submittedName>
        <fullName evidence="3">Uncharacterized protein</fullName>
    </submittedName>
</protein>
<gene>
    <name evidence="3" type="ORF">GCM10010531_28360</name>
</gene>
<evidence type="ECO:0000256" key="1">
    <source>
        <dbReference type="SAM" id="MobiDB-lite"/>
    </source>
</evidence>
<evidence type="ECO:0000256" key="2">
    <source>
        <dbReference type="SAM" id="Phobius"/>
    </source>
</evidence>
<keyword evidence="2" id="KW-0812">Transmembrane</keyword>
<feature type="region of interest" description="Disordered" evidence="1">
    <location>
        <begin position="138"/>
        <end position="161"/>
    </location>
</feature>
<keyword evidence="4" id="KW-1185">Reference proteome</keyword>
<sequence length="161" mass="16656">MKQTYRVVAGLIALGVLVQAASVAFGWFEVISEVENGQIFDENAEFNLGQLVHLYGGLYAIPVLGLVLLIVSFLAAKTVPQARKWGGIVFGLVVLQVALAIFAFALAPAIGALHGANALLLLGAALRAASLTQVEAPAAGGPAVPRQRSESPSTPSSIPVQ</sequence>
<name>A0ABP6PBM8_9ACTN</name>
<feature type="transmembrane region" description="Helical" evidence="2">
    <location>
        <begin position="88"/>
        <end position="113"/>
    </location>
</feature>
<feature type="transmembrane region" description="Helical" evidence="2">
    <location>
        <begin position="50"/>
        <end position="76"/>
    </location>
</feature>
<keyword evidence="2" id="KW-1133">Transmembrane helix</keyword>
<organism evidence="3 4">
    <name type="scientific">Blastococcus jejuensis</name>
    <dbReference type="NCBI Taxonomy" id="351224"/>
    <lineage>
        <taxon>Bacteria</taxon>
        <taxon>Bacillati</taxon>
        <taxon>Actinomycetota</taxon>
        <taxon>Actinomycetes</taxon>
        <taxon>Geodermatophilales</taxon>
        <taxon>Geodermatophilaceae</taxon>
        <taxon>Blastococcus</taxon>
    </lineage>
</organism>
<dbReference type="RefSeq" id="WP_344689585.1">
    <property type="nucleotide sequence ID" value="NZ_BAAAVV010000006.1"/>
</dbReference>
<reference evidence="4" key="1">
    <citation type="journal article" date="2019" name="Int. J. Syst. Evol. Microbiol.">
        <title>The Global Catalogue of Microorganisms (GCM) 10K type strain sequencing project: providing services to taxonomists for standard genome sequencing and annotation.</title>
        <authorList>
            <consortium name="The Broad Institute Genomics Platform"/>
            <consortium name="The Broad Institute Genome Sequencing Center for Infectious Disease"/>
            <person name="Wu L."/>
            <person name="Ma J."/>
        </authorList>
    </citation>
    <scope>NUCLEOTIDE SEQUENCE [LARGE SCALE GENOMIC DNA]</scope>
    <source>
        <strain evidence="4">JCM 15614</strain>
    </source>
</reference>
<dbReference type="EMBL" id="BAAAVV010000006">
    <property type="protein sequence ID" value="GAA3173150.1"/>
    <property type="molecule type" value="Genomic_DNA"/>
</dbReference>
<feature type="compositionally biased region" description="Polar residues" evidence="1">
    <location>
        <begin position="150"/>
        <end position="161"/>
    </location>
</feature>
<evidence type="ECO:0000313" key="3">
    <source>
        <dbReference type="EMBL" id="GAA3173150.1"/>
    </source>
</evidence>
<comment type="caution">
    <text evidence="3">The sequence shown here is derived from an EMBL/GenBank/DDBJ whole genome shotgun (WGS) entry which is preliminary data.</text>
</comment>
<proteinExistence type="predicted"/>